<feature type="domain" description="HAT C-terminal dimerisation" evidence="1">
    <location>
        <begin position="209"/>
        <end position="265"/>
    </location>
</feature>
<proteinExistence type="predicted"/>
<reference evidence="2 3" key="1">
    <citation type="journal article" date="2007" name="Nature">
        <title>Evolution of genes and genomes on the Drosophila phylogeny.</title>
        <authorList>
            <consortium name="Drosophila 12 Genomes Consortium"/>
            <person name="Clark A.G."/>
            <person name="Eisen M.B."/>
            <person name="Smith D.R."/>
            <person name="Bergman C.M."/>
            <person name="Oliver B."/>
            <person name="Markow T.A."/>
            <person name="Kaufman T.C."/>
            <person name="Kellis M."/>
            <person name="Gelbart W."/>
            <person name="Iyer V.N."/>
            <person name="Pollard D.A."/>
            <person name="Sackton T.B."/>
            <person name="Larracuente A.M."/>
            <person name="Singh N.D."/>
            <person name="Abad J.P."/>
            <person name="Abt D.N."/>
            <person name="Adryan B."/>
            <person name="Aguade M."/>
            <person name="Akashi H."/>
            <person name="Anderson W.W."/>
            <person name="Aquadro C.F."/>
            <person name="Ardell D.H."/>
            <person name="Arguello R."/>
            <person name="Artieri C.G."/>
            <person name="Barbash D.A."/>
            <person name="Barker D."/>
            <person name="Barsanti P."/>
            <person name="Batterham P."/>
            <person name="Batzoglou S."/>
            <person name="Begun D."/>
            <person name="Bhutkar A."/>
            <person name="Blanco E."/>
            <person name="Bosak S.A."/>
            <person name="Bradley R.K."/>
            <person name="Brand A.D."/>
            <person name="Brent M.R."/>
            <person name="Brooks A.N."/>
            <person name="Brown R.H."/>
            <person name="Butlin R.K."/>
            <person name="Caggese C."/>
            <person name="Calvi B.R."/>
            <person name="Bernardo de Carvalho A."/>
            <person name="Caspi A."/>
            <person name="Castrezana S."/>
            <person name="Celniker S.E."/>
            <person name="Chang J.L."/>
            <person name="Chapple C."/>
            <person name="Chatterji S."/>
            <person name="Chinwalla A."/>
            <person name="Civetta A."/>
            <person name="Clifton S.W."/>
            <person name="Comeron J.M."/>
            <person name="Costello J.C."/>
            <person name="Coyne J.A."/>
            <person name="Daub J."/>
            <person name="David R.G."/>
            <person name="Delcher A.L."/>
            <person name="Delehaunty K."/>
            <person name="Do C.B."/>
            <person name="Ebling H."/>
            <person name="Edwards K."/>
            <person name="Eickbush T."/>
            <person name="Evans J.D."/>
            <person name="Filipski A."/>
            <person name="Findeiss S."/>
            <person name="Freyhult E."/>
            <person name="Fulton L."/>
            <person name="Fulton R."/>
            <person name="Garcia A.C."/>
            <person name="Gardiner A."/>
            <person name="Garfield D.A."/>
            <person name="Garvin B.E."/>
            <person name="Gibson G."/>
            <person name="Gilbert D."/>
            <person name="Gnerre S."/>
            <person name="Godfrey J."/>
            <person name="Good R."/>
            <person name="Gotea V."/>
            <person name="Gravely B."/>
            <person name="Greenberg A.J."/>
            <person name="Griffiths-Jones S."/>
            <person name="Gross S."/>
            <person name="Guigo R."/>
            <person name="Gustafson E.A."/>
            <person name="Haerty W."/>
            <person name="Hahn M.W."/>
            <person name="Halligan D.L."/>
            <person name="Halpern A.L."/>
            <person name="Halter G.M."/>
            <person name="Han M.V."/>
            <person name="Heger A."/>
            <person name="Hillier L."/>
            <person name="Hinrichs A.S."/>
            <person name="Holmes I."/>
            <person name="Hoskins R.A."/>
            <person name="Hubisz M.J."/>
            <person name="Hultmark D."/>
            <person name="Huntley M.A."/>
            <person name="Jaffe D.B."/>
            <person name="Jagadeeshan S."/>
            <person name="Jeck W.R."/>
            <person name="Johnson J."/>
            <person name="Jones C.D."/>
            <person name="Jordan W.C."/>
            <person name="Karpen G.H."/>
            <person name="Kataoka E."/>
            <person name="Keightley P.D."/>
            <person name="Kheradpour P."/>
            <person name="Kirkness E.F."/>
            <person name="Koerich L.B."/>
            <person name="Kristiansen K."/>
            <person name="Kudrna D."/>
            <person name="Kulathinal R.J."/>
            <person name="Kumar S."/>
            <person name="Kwok R."/>
            <person name="Lander E."/>
            <person name="Langley C.H."/>
            <person name="Lapoint R."/>
            <person name="Lazzaro B.P."/>
            <person name="Lee S.J."/>
            <person name="Levesque L."/>
            <person name="Li R."/>
            <person name="Lin C.F."/>
            <person name="Lin M.F."/>
            <person name="Lindblad-Toh K."/>
            <person name="Llopart A."/>
            <person name="Long M."/>
            <person name="Low L."/>
            <person name="Lozovsky E."/>
            <person name="Lu J."/>
            <person name="Luo M."/>
            <person name="Machado C.A."/>
            <person name="Makalowski W."/>
            <person name="Marzo M."/>
            <person name="Matsuda M."/>
            <person name="Matzkin L."/>
            <person name="McAllister B."/>
            <person name="McBride C.S."/>
            <person name="McKernan B."/>
            <person name="McKernan K."/>
            <person name="Mendez-Lago M."/>
            <person name="Minx P."/>
            <person name="Mollenhauer M.U."/>
            <person name="Montooth K."/>
            <person name="Mount S.M."/>
            <person name="Mu X."/>
            <person name="Myers E."/>
            <person name="Negre B."/>
            <person name="Newfeld S."/>
            <person name="Nielsen R."/>
            <person name="Noor M.A."/>
            <person name="O'Grady P."/>
            <person name="Pachter L."/>
            <person name="Papaceit M."/>
            <person name="Parisi M.J."/>
            <person name="Parisi M."/>
            <person name="Parts L."/>
            <person name="Pedersen J.S."/>
            <person name="Pesole G."/>
            <person name="Phillippy A.M."/>
            <person name="Ponting C.P."/>
            <person name="Pop M."/>
            <person name="Porcelli D."/>
            <person name="Powell J.R."/>
            <person name="Prohaska S."/>
            <person name="Pruitt K."/>
            <person name="Puig M."/>
            <person name="Quesneville H."/>
            <person name="Ram K.R."/>
            <person name="Rand D."/>
            <person name="Rasmussen M.D."/>
            <person name="Reed L.K."/>
            <person name="Reenan R."/>
            <person name="Reily A."/>
            <person name="Remington K.A."/>
            <person name="Rieger T.T."/>
            <person name="Ritchie M.G."/>
            <person name="Robin C."/>
            <person name="Rogers Y.H."/>
            <person name="Rohde C."/>
            <person name="Rozas J."/>
            <person name="Rubenfield M.J."/>
            <person name="Ruiz A."/>
            <person name="Russo S."/>
            <person name="Salzberg S.L."/>
            <person name="Sanchez-Gracia A."/>
            <person name="Saranga D.J."/>
            <person name="Sato H."/>
            <person name="Schaeffer S.W."/>
            <person name="Schatz M.C."/>
            <person name="Schlenke T."/>
            <person name="Schwartz R."/>
            <person name="Segarra C."/>
            <person name="Singh R.S."/>
            <person name="Sirot L."/>
            <person name="Sirota M."/>
            <person name="Sisneros N.B."/>
            <person name="Smith C.D."/>
            <person name="Smith T.F."/>
            <person name="Spieth J."/>
            <person name="Stage D.E."/>
            <person name="Stark A."/>
            <person name="Stephan W."/>
            <person name="Strausberg R.L."/>
            <person name="Strempel S."/>
            <person name="Sturgill D."/>
            <person name="Sutton G."/>
            <person name="Sutton G.G."/>
            <person name="Tao W."/>
            <person name="Teichmann S."/>
            <person name="Tobari Y.N."/>
            <person name="Tomimura Y."/>
            <person name="Tsolas J.M."/>
            <person name="Valente V.L."/>
            <person name="Venter E."/>
            <person name="Venter J.C."/>
            <person name="Vicario S."/>
            <person name="Vieira F.G."/>
            <person name="Vilella A.J."/>
            <person name="Villasante A."/>
            <person name="Walenz B."/>
            <person name="Wang J."/>
            <person name="Wasserman M."/>
            <person name="Watts T."/>
            <person name="Wilson D."/>
            <person name="Wilson R.K."/>
            <person name="Wing R.A."/>
            <person name="Wolfner M.F."/>
            <person name="Wong A."/>
            <person name="Wong G.K."/>
            <person name="Wu C.I."/>
            <person name="Wu G."/>
            <person name="Yamamoto D."/>
            <person name="Yang H.P."/>
            <person name="Yang S.P."/>
            <person name="Yorke J.A."/>
            <person name="Yoshida K."/>
            <person name="Zdobnov E."/>
            <person name="Zhang P."/>
            <person name="Zhang Y."/>
            <person name="Zimin A.V."/>
            <person name="Baldwin J."/>
            <person name="Abdouelleil A."/>
            <person name="Abdulkadir J."/>
            <person name="Abebe A."/>
            <person name="Abera B."/>
            <person name="Abreu J."/>
            <person name="Acer S.C."/>
            <person name="Aftuck L."/>
            <person name="Alexander A."/>
            <person name="An P."/>
            <person name="Anderson E."/>
            <person name="Anderson S."/>
            <person name="Arachi H."/>
            <person name="Azer M."/>
            <person name="Bachantsang P."/>
            <person name="Barry A."/>
            <person name="Bayul T."/>
            <person name="Berlin A."/>
            <person name="Bessette D."/>
            <person name="Bloom T."/>
            <person name="Blye J."/>
            <person name="Boguslavskiy L."/>
            <person name="Bonnet C."/>
            <person name="Boukhgalter B."/>
            <person name="Bourzgui I."/>
            <person name="Brown A."/>
            <person name="Cahill P."/>
            <person name="Channer S."/>
            <person name="Cheshatsang Y."/>
            <person name="Chuda L."/>
            <person name="Citroen M."/>
            <person name="Collymore A."/>
            <person name="Cooke P."/>
            <person name="Costello M."/>
            <person name="D'Aco K."/>
            <person name="Daza R."/>
            <person name="De Haan G."/>
            <person name="DeGray S."/>
            <person name="DeMaso C."/>
            <person name="Dhargay N."/>
            <person name="Dooley K."/>
            <person name="Dooley E."/>
            <person name="Doricent M."/>
            <person name="Dorje P."/>
            <person name="Dorjee K."/>
            <person name="Dupes A."/>
            <person name="Elong R."/>
            <person name="Falk J."/>
            <person name="Farina A."/>
            <person name="Faro S."/>
            <person name="Ferguson D."/>
            <person name="Fisher S."/>
            <person name="Foley C.D."/>
            <person name="Franke A."/>
            <person name="Friedrich D."/>
            <person name="Gadbois L."/>
            <person name="Gearin G."/>
            <person name="Gearin C.R."/>
            <person name="Giannoukos G."/>
            <person name="Goode T."/>
            <person name="Graham J."/>
            <person name="Grandbois E."/>
            <person name="Grewal S."/>
            <person name="Gyaltsen K."/>
            <person name="Hafez N."/>
            <person name="Hagos B."/>
            <person name="Hall J."/>
            <person name="Henson C."/>
            <person name="Hollinger A."/>
            <person name="Honan T."/>
            <person name="Huard M.D."/>
            <person name="Hughes L."/>
            <person name="Hurhula B."/>
            <person name="Husby M.E."/>
            <person name="Kamat A."/>
            <person name="Kanga B."/>
            <person name="Kashin S."/>
            <person name="Khazanovich D."/>
            <person name="Kisner P."/>
            <person name="Lance K."/>
            <person name="Lara M."/>
            <person name="Lee W."/>
            <person name="Lennon N."/>
            <person name="Letendre F."/>
            <person name="LeVine R."/>
            <person name="Lipovsky A."/>
            <person name="Liu X."/>
            <person name="Liu J."/>
            <person name="Liu S."/>
            <person name="Lokyitsang T."/>
            <person name="Lokyitsang Y."/>
            <person name="Lubonja R."/>
            <person name="Lui A."/>
            <person name="MacDonald P."/>
            <person name="Magnisalis V."/>
            <person name="Maru K."/>
            <person name="Matthews C."/>
            <person name="McCusker W."/>
            <person name="McDonough S."/>
            <person name="Mehta T."/>
            <person name="Meldrim J."/>
            <person name="Meneus L."/>
            <person name="Mihai O."/>
            <person name="Mihalev A."/>
            <person name="Mihova T."/>
            <person name="Mittelman R."/>
            <person name="Mlenga V."/>
            <person name="Montmayeur A."/>
            <person name="Mulrain L."/>
            <person name="Navidi A."/>
            <person name="Naylor J."/>
            <person name="Negash T."/>
            <person name="Nguyen T."/>
            <person name="Nguyen N."/>
            <person name="Nicol R."/>
            <person name="Norbu C."/>
            <person name="Norbu N."/>
            <person name="Novod N."/>
            <person name="O'Neill B."/>
            <person name="Osman S."/>
            <person name="Markiewicz E."/>
            <person name="Oyono O.L."/>
            <person name="Patti C."/>
            <person name="Phunkhang P."/>
            <person name="Pierre F."/>
            <person name="Priest M."/>
            <person name="Raghuraman S."/>
            <person name="Rege F."/>
            <person name="Reyes R."/>
            <person name="Rise C."/>
            <person name="Rogov P."/>
            <person name="Ross K."/>
            <person name="Ryan E."/>
            <person name="Settipalli S."/>
            <person name="Shea T."/>
            <person name="Sherpa N."/>
            <person name="Shi L."/>
            <person name="Shih D."/>
            <person name="Sparrow T."/>
            <person name="Spaulding J."/>
            <person name="Stalker J."/>
            <person name="Stange-Thomann N."/>
            <person name="Stavropoulos S."/>
            <person name="Stone C."/>
            <person name="Strader C."/>
            <person name="Tesfaye S."/>
            <person name="Thomson T."/>
            <person name="Thoulutsang Y."/>
            <person name="Thoulutsang D."/>
            <person name="Topham K."/>
            <person name="Topping I."/>
            <person name="Tsamla T."/>
            <person name="Vassiliev H."/>
            <person name="Vo A."/>
            <person name="Wangchuk T."/>
            <person name="Wangdi T."/>
            <person name="Weiand M."/>
            <person name="Wilkinson J."/>
            <person name="Wilson A."/>
            <person name="Yadav S."/>
            <person name="Young G."/>
            <person name="Yu Q."/>
            <person name="Zembek L."/>
            <person name="Zhong D."/>
            <person name="Zimmer A."/>
            <person name="Zwirko Z."/>
            <person name="Jaffe D.B."/>
            <person name="Alvarez P."/>
            <person name="Brockman W."/>
            <person name="Butler J."/>
            <person name="Chin C."/>
            <person name="Gnerre S."/>
            <person name="Grabherr M."/>
            <person name="Kleber M."/>
            <person name="Mauceli E."/>
            <person name="MacCallum I."/>
        </authorList>
    </citation>
    <scope>NUCLEOTIDE SEQUENCE [LARGE SCALE GENOMIC DNA]</scope>
    <source>
        <strain evidence="3">Tucson 15081-1352.22</strain>
    </source>
</reference>
<dbReference type="PANTHER" id="PTHR37162:SF1">
    <property type="entry name" value="BED-TYPE DOMAIN-CONTAINING PROTEIN"/>
    <property type="match status" value="1"/>
</dbReference>
<dbReference type="KEGG" id="dmo:Dmoj_GI25982"/>
<organism evidence="2 3">
    <name type="scientific">Drosophila mojavensis</name>
    <name type="common">Fruit fly</name>
    <dbReference type="NCBI Taxonomy" id="7230"/>
    <lineage>
        <taxon>Eukaryota</taxon>
        <taxon>Metazoa</taxon>
        <taxon>Ecdysozoa</taxon>
        <taxon>Arthropoda</taxon>
        <taxon>Hexapoda</taxon>
        <taxon>Insecta</taxon>
        <taxon>Pterygota</taxon>
        <taxon>Neoptera</taxon>
        <taxon>Endopterygota</taxon>
        <taxon>Diptera</taxon>
        <taxon>Brachycera</taxon>
        <taxon>Muscomorpha</taxon>
        <taxon>Ephydroidea</taxon>
        <taxon>Drosophilidae</taxon>
        <taxon>Drosophila</taxon>
    </lineage>
</organism>
<dbReference type="InterPro" id="IPR012337">
    <property type="entry name" value="RNaseH-like_sf"/>
</dbReference>
<dbReference type="Pfam" id="PF05699">
    <property type="entry name" value="Dimer_Tnp_hAT"/>
    <property type="match status" value="1"/>
</dbReference>
<accession>A0A0Q9X6T1</accession>
<dbReference type="Proteomes" id="UP000009192">
    <property type="component" value="Unassembled WGS sequence"/>
</dbReference>
<dbReference type="EMBL" id="CH933806">
    <property type="protein sequence ID" value="KRG00510.1"/>
    <property type="molecule type" value="Genomic_DNA"/>
</dbReference>
<dbReference type="AlphaFoldDB" id="A0A0Q9X6T1"/>
<sequence>MAQVDHLGNLCSSHFDIATAGRIKLHRTKCTSIIKNVLARHFYEDLCSDIGDSKFSLILDESTDISVTKLLGLVIKYFSVPRGEFVSTFLSLVQLEFGNATCIVDGVKNVLLSYKLDIKNLIGIGTDNATVMVVINRSVYTELKKEAPQLILVKCVCHSVQLAVSQEHLQVDRIADIERQYYDINLVKWENINDSSKFWNEVSNYKDSGGNCRFLDLAAVALQMFSLPWSNAEVERVFRQLNLVKSKLRNSMSLNTINSILSIRYGLRRLGKCCYEYKVPPNYLRMIAFFFW</sequence>
<dbReference type="SUPFAM" id="SSF53098">
    <property type="entry name" value="Ribonuclease H-like"/>
    <property type="match status" value="1"/>
</dbReference>
<evidence type="ECO:0000313" key="2">
    <source>
        <dbReference type="EMBL" id="KRG00510.1"/>
    </source>
</evidence>
<protein>
    <recommendedName>
        <fullName evidence="1">HAT C-terminal dimerisation domain-containing protein</fullName>
    </recommendedName>
</protein>
<dbReference type="InParanoid" id="A0A0Q9X6T1"/>
<dbReference type="OrthoDB" id="10023262at2759"/>
<evidence type="ECO:0000313" key="3">
    <source>
        <dbReference type="Proteomes" id="UP000009192"/>
    </source>
</evidence>
<dbReference type="GO" id="GO:0046983">
    <property type="term" value="F:protein dimerization activity"/>
    <property type="evidence" value="ECO:0007669"/>
    <property type="project" value="InterPro"/>
</dbReference>
<dbReference type="PANTHER" id="PTHR37162">
    <property type="entry name" value="HAT FAMILY DIMERISATION DOMAINCONTAINING PROTEIN-RELATED"/>
    <property type="match status" value="1"/>
</dbReference>
<name>A0A0Q9X6T1_DROMO</name>
<evidence type="ECO:0000259" key="1">
    <source>
        <dbReference type="Pfam" id="PF05699"/>
    </source>
</evidence>
<keyword evidence="3" id="KW-1185">Reference proteome</keyword>
<gene>
    <name evidence="2" type="primary">Dmoj\GI25982</name>
    <name evidence="2" type="ORF">Dmoj_GI25982</name>
</gene>
<dbReference type="InterPro" id="IPR008906">
    <property type="entry name" value="HATC_C_dom"/>
</dbReference>